<proteinExistence type="predicted"/>
<feature type="region of interest" description="Disordered" evidence="1">
    <location>
        <begin position="155"/>
        <end position="175"/>
    </location>
</feature>
<dbReference type="EMBL" id="JABSTU010000001">
    <property type="protein sequence ID" value="KAH8040528.1"/>
    <property type="molecule type" value="Genomic_DNA"/>
</dbReference>
<evidence type="ECO:0000256" key="1">
    <source>
        <dbReference type="SAM" id="MobiDB-lite"/>
    </source>
</evidence>
<name>A0A9J6F346_RHIMP</name>
<evidence type="ECO:0000313" key="2">
    <source>
        <dbReference type="EMBL" id="KAH8040528.1"/>
    </source>
</evidence>
<feature type="compositionally biased region" description="Low complexity" evidence="1">
    <location>
        <begin position="194"/>
        <end position="204"/>
    </location>
</feature>
<feature type="region of interest" description="Disordered" evidence="1">
    <location>
        <begin position="30"/>
        <end position="64"/>
    </location>
</feature>
<comment type="caution">
    <text evidence="2">The sequence shown here is derived from an EMBL/GenBank/DDBJ whole genome shotgun (WGS) entry which is preliminary data.</text>
</comment>
<reference evidence="2" key="2">
    <citation type="submission" date="2021-09" db="EMBL/GenBank/DDBJ databases">
        <authorList>
            <person name="Jia N."/>
            <person name="Wang J."/>
            <person name="Shi W."/>
            <person name="Du L."/>
            <person name="Sun Y."/>
            <person name="Zhan W."/>
            <person name="Jiang J."/>
            <person name="Wang Q."/>
            <person name="Zhang B."/>
            <person name="Ji P."/>
            <person name="Sakyi L.B."/>
            <person name="Cui X."/>
            <person name="Yuan T."/>
            <person name="Jiang B."/>
            <person name="Yang W."/>
            <person name="Lam T.T.-Y."/>
            <person name="Chang Q."/>
            <person name="Ding S."/>
            <person name="Wang X."/>
            <person name="Zhu J."/>
            <person name="Ruan X."/>
            <person name="Zhao L."/>
            <person name="Wei J."/>
            <person name="Que T."/>
            <person name="Du C."/>
            <person name="Cheng J."/>
            <person name="Dai P."/>
            <person name="Han X."/>
            <person name="Huang E."/>
            <person name="Gao Y."/>
            <person name="Liu J."/>
            <person name="Shao H."/>
            <person name="Ye R."/>
            <person name="Li L."/>
            <person name="Wei W."/>
            <person name="Wang X."/>
            <person name="Wang C."/>
            <person name="Huo Q."/>
            <person name="Li W."/>
            <person name="Guo W."/>
            <person name="Chen H."/>
            <person name="Chen S."/>
            <person name="Zhou L."/>
            <person name="Zhou L."/>
            <person name="Ni X."/>
            <person name="Tian J."/>
            <person name="Zhou Y."/>
            <person name="Sheng Y."/>
            <person name="Liu T."/>
            <person name="Pan Y."/>
            <person name="Xia L."/>
            <person name="Li J."/>
            <person name="Zhao F."/>
            <person name="Cao W."/>
        </authorList>
    </citation>
    <scope>NUCLEOTIDE SEQUENCE</scope>
    <source>
        <strain evidence="2">Rmic-2018</strain>
        <tissue evidence="2">Larvae</tissue>
    </source>
</reference>
<accession>A0A9J6F346</accession>
<sequence length="242" mass="26190">MSILSILLEKSMSASVHNADTLVRANDRCSTGTTLATRPRSKDDVAPSDGPPLPSSSSTEDRPSDALVARATMQHAIEILQTATRASHIARLMLNYRMSHKIHIVYTMNTLLKGLKELGRLMFSTQRGHVVINEDIPFKVVQTTDRGCLFGRDLHKVQNSRNRQPPQHRTVAETQYQTQPDSLAVVNVYGPSVSSVSPVGNSGRSARDEEGGAGSLWSPTSGSHDDLVGQAESGPCVARSCC</sequence>
<gene>
    <name evidence="2" type="ORF">HPB51_011224</name>
</gene>
<organism evidence="2 3">
    <name type="scientific">Rhipicephalus microplus</name>
    <name type="common">Cattle tick</name>
    <name type="synonym">Boophilus microplus</name>
    <dbReference type="NCBI Taxonomy" id="6941"/>
    <lineage>
        <taxon>Eukaryota</taxon>
        <taxon>Metazoa</taxon>
        <taxon>Ecdysozoa</taxon>
        <taxon>Arthropoda</taxon>
        <taxon>Chelicerata</taxon>
        <taxon>Arachnida</taxon>
        <taxon>Acari</taxon>
        <taxon>Parasitiformes</taxon>
        <taxon>Ixodida</taxon>
        <taxon>Ixodoidea</taxon>
        <taxon>Ixodidae</taxon>
        <taxon>Rhipicephalinae</taxon>
        <taxon>Rhipicephalus</taxon>
        <taxon>Boophilus</taxon>
    </lineage>
</organism>
<reference evidence="2" key="1">
    <citation type="journal article" date="2020" name="Cell">
        <title>Large-Scale Comparative Analyses of Tick Genomes Elucidate Their Genetic Diversity and Vector Capacities.</title>
        <authorList>
            <consortium name="Tick Genome and Microbiome Consortium (TIGMIC)"/>
            <person name="Jia N."/>
            <person name="Wang J."/>
            <person name="Shi W."/>
            <person name="Du L."/>
            <person name="Sun Y."/>
            <person name="Zhan W."/>
            <person name="Jiang J.F."/>
            <person name="Wang Q."/>
            <person name="Zhang B."/>
            <person name="Ji P."/>
            <person name="Bell-Sakyi L."/>
            <person name="Cui X.M."/>
            <person name="Yuan T.T."/>
            <person name="Jiang B.G."/>
            <person name="Yang W.F."/>
            <person name="Lam T.T."/>
            <person name="Chang Q.C."/>
            <person name="Ding S.J."/>
            <person name="Wang X.J."/>
            <person name="Zhu J.G."/>
            <person name="Ruan X.D."/>
            <person name="Zhao L."/>
            <person name="Wei J.T."/>
            <person name="Ye R.Z."/>
            <person name="Que T.C."/>
            <person name="Du C.H."/>
            <person name="Zhou Y.H."/>
            <person name="Cheng J.X."/>
            <person name="Dai P.F."/>
            <person name="Guo W.B."/>
            <person name="Han X.H."/>
            <person name="Huang E.J."/>
            <person name="Li L.F."/>
            <person name="Wei W."/>
            <person name="Gao Y.C."/>
            <person name="Liu J.Z."/>
            <person name="Shao H.Z."/>
            <person name="Wang X."/>
            <person name="Wang C.C."/>
            <person name="Yang T.C."/>
            <person name="Huo Q.B."/>
            <person name="Li W."/>
            <person name="Chen H.Y."/>
            <person name="Chen S.E."/>
            <person name="Zhou L.G."/>
            <person name="Ni X.B."/>
            <person name="Tian J.H."/>
            <person name="Sheng Y."/>
            <person name="Liu T."/>
            <person name="Pan Y.S."/>
            <person name="Xia L.Y."/>
            <person name="Li J."/>
            <person name="Zhao F."/>
            <person name="Cao W.C."/>
        </authorList>
    </citation>
    <scope>NUCLEOTIDE SEQUENCE</scope>
    <source>
        <strain evidence="2">Rmic-2018</strain>
    </source>
</reference>
<dbReference type="AlphaFoldDB" id="A0A9J6F346"/>
<feature type="region of interest" description="Disordered" evidence="1">
    <location>
        <begin position="194"/>
        <end position="234"/>
    </location>
</feature>
<dbReference type="Proteomes" id="UP000821866">
    <property type="component" value="Chromosome 1"/>
</dbReference>
<feature type="compositionally biased region" description="Polar residues" evidence="1">
    <location>
        <begin position="157"/>
        <end position="175"/>
    </location>
</feature>
<evidence type="ECO:0000313" key="3">
    <source>
        <dbReference type="Proteomes" id="UP000821866"/>
    </source>
</evidence>
<protein>
    <submittedName>
        <fullName evidence="2">Uncharacterized protein</fullName>
    </submittedName>
</protein>
<keyword evidence="3" id="KW-1185">Reference proteome</keyword>